<dbReference type="Pfam" id="PF00158">
    <property type="entry name" value="Sigma54_activat"/>
    <property type="match status" value="1"/>
</dbReference>
<dbReference type="GO" id="GO:0006355">
    <property type="term" value="P:regulation of DNA-templated transcription"/>
    <property type="evidence" value="ECO:0007669"/>
    <property type="project" value="InterPro"/>
</dbReference>
<accession>A0A1I2QKA9</accession>
<gene>
    <name evidence="7" type="ORF">SAMN05421739_10245</name>
</gene>
<dbReference type="Proteomes" id="UP000198724">
    <property type="component" value="Unassembled WGS sequence"/>
</dbReference>
<dbReference type="Gene3D" id="3.40.50.300">
    <property type="entry name" value="P-loop containing nucleotide triphosphate hydrolases"/>
    <property type="match status" value="1"/>
</dbReference>
<dbReference type="InterPro" id="IPR002078">
    <property type="entry name" value="Sigma_54_int"/>
</dbReference>
<keyword evidence="5" id="KW-0804">Transcription</keyword>
<dbReference type="Gene3D" id="1.10.8.60">
    <property type="match status" value="1"/>
</dbReference>
<organism evidence="7 8">
    <name type="scientific">Pontibacter chinhatensis</name>
    <dbReference type="NCBI Taxonomy" id="1436961"/>
    <lineage>
        <taxon>Bacteria</taxon>
        <taxon>Pseudomonadati</taxon>
        <taxon>Bacteroidota</taxon>
        <taxon>Cytophagia</taxon>
        <taxon>Cytophagales</taxon>
        <taxon>Hymenobacteraceae</taxon>
        <taxon>Pontibacter</taxon>
    </lineage>
</organism>
<dbReference type="EMBL" id="FOOT01000002">
    <property type="protein sequence ID" value="SFG29035.1"/>
    <property type="molecule type" value="Genomic_DNA"/>
</dbReference>
<keyword evidence="1" id="KW-0547">Nucleotide-binding</keyword>
<dbReference type="InterPro" id="IPR025943">
    <property type="entry name" value="Sigma_54_int_dom_ATP-bd_2"/>
</dbReference>
<dbReference type="PROSITE" id="PS00675">
    <property type="entry name" value="SIGMA54_INTERACT_1"/>
    <property type="match status" value="1"/>
</dbReference>
<dbReference type="FunFam" id="3.40.50.300:FF:000006">
    <property type="entry name" value="DNA-binding transcriptional regulator NtrC"/>
    <property type="match status" value="1"/>
</dbReference>
<evidence type="ECO:0000256" key="1">
    <source>
        <dbReference type="ARBA" id="ARBA00022741"/>
    </source>
</evidence>
<feature type="domain" description="Sigma-54 factor interaction" evidence="6">
    <location>
        <begin position="186"/>
        <end position="413"/>
    </location>
</feature>
<dbReference type="SUPFAM" id="SSF52540">
    <property type="entry name" value="P-loop containing nucleoside triphosphate hydrolases"/>
    <property type="match status" value="1"/>
</dbReference>
<dbReference type="OrthoDB" id="9771372at2"/>
<evidence type="ECO:0000256" key="3">
    <source>
        <dbReference type="ARBA" id="ARBA00023015"/>
    </source>
</evidence>
<dbReference type="STRING" id="1436961.SAMN05421739_10245"/>
<dbReference type="GO" id="GO:0005524">
    <property type="term" value="F:ATP binding"/>
    <property type="evidence" value="ECO:0007669"/>
    <property type="project" value="UniProtKB-KW"/>
</dbReference>
<dbReference type="InterPro" id="IPR003593">
    <property type="entry name" value="AAA+_ATPase"/>
</dbReference>
<dbReference type="CDD" id="cd00009">
    <property type="entry name" value="AAA"/>
    <property type="match status" value="1"/>
</dbReference>
<dbReference type="Gene3D" id="1.10.10.60">
    <property type="entry name" value="Homeodomain-like"/>
    <property type="match status" value="1"/>
</dbReference>
<reference evidence="8" key="1">
    <citation type="submission" date="2016-10" db="EMBL/GenBank/DDBJ databases">
        <authorList>
            <person name="Varghese N."/>
            <person name="Submissions S."/>
        </authorList>
    </citation>
    <scope>NUCLEOTIDE SEQUENCE [LARGE SCALE GENOMIC DNA]</scope>
    <source>
        <strain evidence="8">LP51</strain>
    </source>
</reference>
<evidence type="ECO:0000313" key="7">
    <source>
        <dbReference type="EMBL" id="SFG29035.1"/>
    </source>
</evidence>
<dbReference type="PANTHER" id="PTHR32071">
    <property type="entry name" value="TRANSCRIPTIONAL REGULATORY PROTEIN"/>
    <property type="match status" value="1"/>
</dbReference>
<dbReference type="InterPro" id="IPR009057">
    <property type="entry name" value="Homeodomain-like_sf"/>
</dbReference>
<protein>
    <submittedName>
        <fullName evidence="7">DNA-binding transcriptional response regulator, NtrC family, contains REC, AAA-type ATPase, and a Fis-type DNA-binding domains</fullName>
    </submittedName>
</protein>
<keyword evidence="2" id="KW-0067">ATP-binding</keyword>
<dbReference type="InterPro" id="IPR025662">
    <property type="entry name" value="Sigma_54_int_dom_ATP-bd_1"/>
</dbReference>
<dbReference type="SMART" id="SM00382">
    <property type="entry name" value="AAA"/>
    <property type="match status" value="1"/>
</dbReference>
<dbReference type="Pfam" id="PF25601">
    <property type="entry name" value="AAA_lid_14"/>
    <property type="match status" value="1"/>
</dbReference>
<dbReference type="GO" id="GO:0003677">
    <property type="term" value="F:DNA binding"/>
    <property type="evidence" value="ECO:0007669"/>
    <property type="project" value="UniProtKB-KW"/>
</dbReference>
<dbReference type="PROSITE" id="PS50045">
    <property type="entry name" value="SIGMA54_INTERACT_4"/>
    <property type="match status" value="1"/>
</dbReference>
<keyword evidence="4 7" id="KW-0238">DNA-binding</keyword>
<dbReference type="InterPro" id="IPR025944">
    <property type="entry name" value="Sigma_54_int_dom_CS"/>
</dbReference>
<keyword evidence="8" id="KW-1185">Reference proteome</keyword>
<evidence type="ECO:0000256" key="2">
    <source>
        <dbReference type="ARBA" id="ARBA00022840"/>
    </source>
</evidence>
<proteinExistence type="predicted"/>
<dbReference type="PROSITE" id="PS00688">
    <property type="entry name" value="SIGMA54_INTERACT_3"/>
    <property type="match status" value="1"/>
</dbReference>
<dbReference type="InterPro" id="IPR058031">
    <property type="entry name" value="AAA_lid_NorR"/>
</dbReference>
<dbReference type="PROSITE" id="PS00676">
    <property type="entry name" value="SIGMA54_INTERACT_2"/>
    <property type="match status" value="1"/>
</dbReference>
<evidence type="ECO:0000259" key="6">
    <source>
        <dbReference type="PROSITE" id="PS50045"/>
    </source>
</evidence>
<name>A0A1I2QKA9_9BACT</name>
<evidence type="ECO:0000313" key="8">
    <source>
        <dbReference type="Proteomes" id="UP000198724"/>
    </source>
</evidence>
<dbReference type="SUPFAM" id="SSF46689">
    <property type="entry name" value="Homeodomain-like"/>
    <property type="match status" value="1"/>
</dbReference>
<sequence length="491" mass="56122">MSKLLVSWVAKNHDFIRNEKGGFKEVANHGPHYQFYQHFYNSRGYDKHILLYSSADQELWVEHLKSVVYQLNSKANIEIRFLELKNVISLEEIKPKVESLLVSLAENEIDIFFSPGTSIMQLSWFMCHQSLGLNTHLIQTSEGKFHADKKPKLEELSLESGYAPLAATIKQVHATRAKADSHFKLTPSIESVYKRAEQVAHTDRVTVLIRGESGTGKEHLARHIHNQSARRNAPFLAINCSALSDTLLESRLFGHKKGMFTGADKDSTGLFEQADGGTIFLDEIGDISPQMQQTLLRVLQEREIQPIGGDLKKINVRVVAATNAPLEQMCMEGRFRWDLYYRLAVAELELPSLCDRGLSEVKLYLEHFVKVKRAEFAKPKELKFTKEALAAVLNYTFPGNVRELENMVESLYVFCDEDVNYNDLPKRLRYPEAEHSLLLDDVEKAHVIRVYHLKNRNLTHTEQALGISKNTLKKKLRLYGVQKEETELEEG</sequence>
<dbReference type="RefSeq" id="WP_092099536.1">
    <property type="nucleotide sequence ID" value="NZ_FOOT01000002.1"/>
</dbReference>
<evidence type="ECO:0000256" key="5">
    <source>
        <dbReference type="ARBA" id="ARBA00023163"/>
    </source>
</evidence>
<evidence type="ECO:0000256" key="4">
    <source>
        <dbReference type="ARBA" id="ARBA00023125"/>
    </source>
</evidence>
<dbReference type="AlphaFoldDB" id="A0A1I2QKA9"/>
<keyword evidence="3" id="KW-0805">Transcription regulation</keyword>
<dbReference type="InterPro" id="IPR027417">
    <property type="entry name" value="P-loop_NTPase"/>
</dbReference>